<protein>
    <submittedName>
        <fullName evidence="2">Uncharacterized protein</fullName>
    </submittedName>
</protein>
<feature type="region of interest" description="Disordered" evidence="1">
    <location>
        <begin position="1"/>
        <end position="24"/>
    </location>
</feature>
<evidence type="ECO:0000313" key="3">
    <source>
        <dbReference type="Proteomes" id="UP000299102"/>
    </source>
</evidence>
<reference evidence="2 3" key="1">
    <citation type="journal article" date="2019" name="Commun. Biol.">
        <title>The bagworm genome reveals a unique fibroin gene that provides high tensile strength.</title>
        <authorList>
            <person name="Kono N."/>
            <person name="Nakamura H."/>
            <person name="Ohtoshi R."/>
            <person name="Tomita M."/>
            <person name="Numata K."/>
            <person name="Arakawa K."/>
        </authorList>
    </citation>
    <scope>NUCLEOTIDE SEQUENCE [LARGE SCALE GENOMIC DNA]</scope>
</reference>
<sequence length="236" mass="26389">MDKILKNRNRGNNEHCSRGGPGMGSVSKLGLVANDTGNKGIETETEIEDGKCVRTAIAKQLYPRGFARVNTVCVRSCFILNEFAVNPNLVPAYDSSPSVVSNFNFGHAFDFNSGSTLCFDPGRVRSKRWRCTFRDRLRVDYSHLQEKKNCYVSSGSSRGETPYLALSLIDRLRRVRGERAGQPSESKRSPLAMDIRNSREITNALPASWEEIKFRMEKDRVDGRGSVGGSNRISLF</sequence>
<accession>A0A4C1SVG4</accession>
<name>A0A4C1SVG4_EUMVA</name>
<dbReference type="EMBL" id="BGZK01000020">
    <property type="protein sequence ID" value="GBP05905.1"/>
    <property type="molecule type" value="Genomic_DNA"/>
</dbReference>
<dbReference type="AlphaFoldDB" id="A0A4C1SVG4"/>
<feature type="compositionally biased region" description="Basic and acidic residues" evidence="1">
    <location>
        <begin position="1"/>
        <end position="17"/>
    </location>
</feature>
<evidence type="ECO:0000313" key="2">
    <source>
        <dbReference type="EMBL" id="GBP05905.1"/>
    </source>
</evidence>
<evidence type="ECO:0000256" key="1">
    <source>
        <dbReference type="SAM" id="MobiDB-lite"/>
    </source>
</evidence>
<organism evidence="2 3">
    <name type="scientific">Eumeta variegata</name>
    <name type="common">Bagworm moth</name>
    <name type="synonym">Eumeta japonica</name>
    <dbReference type="NCBI Taxonomy" id="151549"/>
    <lineage>
        <taxon>Eukaryota</taxon>
        <taxon>Metazoa</taxon>
        <taxon>Ecdysozoa</taxon>
        <taxon>Arthropoda</taxon>
        <taxon>Hexapoda</taxon>
        <taxon>Insecta</taxon>
        <taxon>Pterygota</taxon>
        <taxon>Neoptera</taxon>
        <taxon>Endopterygota</taxon>
        <taxon>Lepidoptera</taxon>
        <taxon>Glossata</taxon>
        <taxon>Ditrysia</taxon>
        <taxon>Tineoidea</taxon>
        <taxon>Psychidae</taxon>
        <taxon>Oiketicinae</taxon>
        <taxon>Eumeta</taxon>
    </lineage>
</organism>
<dbReference type="Proteomes" id="UP000299102">
    <property type="component" value="Unassembled WGS sequence"/>
</dbReference>
<keyword evidence="3" id="KW-1185">Reference proteome</keyword>
<proteinExistence type="predicted"/>
<gene>
    <name evidence="2" type="ORF">EVAR_3190_1</name>
</gene>
<comment type="caution">
    <text evidence="2">The sequence shown here is derived from an EMBL/GenBank/DDBJ whole genome shotgun (WGS) entry which is preliminary data.</text>
</comment>